<evidence type="ECO:0000256" key="8">
    <source>
        <dbReference type="RuleBase" id="RU003781"/>
    </source>
</evidence>
<feature type="binding site" evidence="7">
    <location>
        <begin position="180"/>
        <end position="181"/>
    </location>
    <ligand>
        <name>substrate</name>
    </ligand>
</feature>
<feature type="binding site" evidence="7">
    <location>
        <position position="38"/>
    </location>
    <ligand>
        <name>Mg(2+)</name>
        <dbReference type="ChEBI" id="CHEBI:18420"/>
    </ligand>
</feature>
<evidence type="ECO:0000313" key="9">
    <source>
        <dbReference type="EMBL" id="MBN2964968.1"/>
    </source>
</evidence>
<dbReference type="HAMAP" id="MF_01405">
    <property type="entry name" value="Non_canon_purine_NTPase"/>
    <property type="match status" value="1"/>
</dbReference>
<comment type="catalytic activity">
    <reaction evidence="7">
        <text>XTP + H2O = XMP + diphosphate + H(+)</text>
        <dbReference type="Rhea" id="RHEA:28610"/>
        <dbReference type="ChEBI" id="CHEBI:15377"/>
        <dbReference type="ChEBI" id="CHEBI:15378"/>
        <dbReference type="ChEBI" id="CHEBI:33019"/>
        <dbReference type="ChEBI" id="CHEBI:57464"/>
        <dbReference type="ChEBI" id="CHEBI:61314"/>
        <dbReference type="EC" id="3.6.1.66"/>
    </reaction>
</comment>
<keyword evidence="2 7" id="KW-0479">Metal-binding</keyword>
<feature type="binding site" evidence="7">
    <location>
        <position position="175"/>
    </location>
    <ligand>
        <name>substrate</name>
    </ligand>
</feature>
<keyword evidence="3 7" id="KW-0547">Nucleotide-binding</keyword>
<dbReference type="NCBIfam" id="TIGR00042">
    <property type="entry name" value="RdgB/HAM1 family non-canonical purine NTP pyrophosphatase"/>
    <property type="match status" value="1"/>
</dbReference>
<dbReference type="PANTHER" id="PTHR11067">
    <property type="entry name" value="INOSINE TRIPHOSPHATE PYROPHOSPHATASE/HAM1 PROTEIN"/>
    <property type="match status" value="1"/>
</dbReference>
<evidence type="ECO:0000256" key="7">
    <source>
        <dbReference type="HAMAP-Rule" id="MF_01405"/>
    </source>
</evidence>
<comment type="caution">
    <text evidence="9">The sequence shown here is derived from an EMBL/GenBank/DDBJ whole genome shotgun (WGS) entry which is preliminary data.</text>
</comment>
<feature type="active site" description="Proton acceptor" evidence="7">
    <location>
        <position position="70"/>
    </location>
</feature>
<dbReference type="InterPro" id="IPR020922">
    <property type="entry name" value="dITP/XTP_pyrophosphatase"/>
</dbReference>
<evidence type="ECO:0000256" key="6">
    <source>
        <dbReference type="ARBA" id="ARBA00023080"/>
    </source>
</evidence>
<dbReference type="Gene3D" id="3.90.950.10">
    <property type="match status" value="1"/>
</dbReference>
<keyword evidence="6 7" id="KW-0546">Nucleotide metabolism</keyword>
<reference evidence="9" key="1">
    <citation type="submission" date="2021-02" db="EMBL/GenBank/DDBJ databases">
        <title>Sulfurospirillum tamanensis sp. nov.</title>
        <authorList>
            <person name="Frolova A."/>
            <person name="Merkel A."/>
            <person name="Slobodkin A."/>
        </authorList>
    </citation>
    <scope>NUCLEOTIDE SEQUENCE</scope>
    <source>
        <strain evidence="9">T05b</strain>
    </source>
</reference>
<keyword evidence="5 7" id="KW-0460">Magnesium</keyword>
<sequence length="199" mass="21497">MKIVLATSNKGKIREIKAFLEGFDVVGFDELMTPFDIDETGATFKENALIKARAVHEALEDKNAIVLSDDSGISVPLLGGEPGIYSARYAGIGANDKDNLAKLIATLSARGVAQTPAFYTAAIALATPWGEFSVHGWMHGHAINEARGENGFGYDPMFIPEGYTTTLGEMDAQSKRDISHRTRALKHAMTLLNTLKGNQ</sequence>
<comment type="cofactor">
    <cofactor evidence="7">
        <name>Mg(2+)</name>
        <dbReference type="ChEBI" id="CHEBI:18420"/>
    </cofactor>
    <text evidence="7">Binds 1 Mg(2+) ion per subunit.</text>
</comment>
<organism evidence="9 10">
    <name type="scientific">Sulfurospirillum tamanense</name>
    <dbReference type="NCBI Taxonomy" id="2813362"/>
    <lineage>
        <taxon>Bacteria</taxon>
        <taxon>Pseudomonadati</taxon>
        <taxon>Campylobacterota</taxon>
        <taxon>Epsilonproteobacteria</taxon>
        <taxon>Campylobacterales</taxon>
        <taxon>Sulfurospirillaceae</taxon>
        <taxon>Sulfurospirillum</taxon>
    </lineage>
</organism>
<dbReference type="InterPro" id="IPR002637">
    <property type="entry name" value="RdgB/HAM1"/>
</dbReference>
<comment type="catalytic activity">
    <reaction evidence="7">
        <text>dITP + H2O = dIMP + diphosphate + H(+)</text>
        <dbReference type="Rhea" id="RHEA:28342"/>
        <dbReference type="ChEBI" id="CHEBI:15377"/>
        <dbReference type="ChEBI" id="CHEBI:15378"/>
        <dbReference type="ChEBI" id="CHEBI:33019"/>
        <dbReference type="ChEBI" id="CHEBI:61194"/>
        <dbReference type="ChEBI" id="CHEBI:61382"/>
        <dbReference type="EC" id="3.6.1.66"/>
    </reaction>
</comment>
<comment type="similarity">
    <text evidence="1 7 8">Belongs to the HAM1 NTPase family.</text>
</comment>
<dbReference type="Pfam" id="PF01725">
    <property type="entry name" value="Ham1p_like"/>
    <property type="match status" value="1"/>
</dbReference>
<gene>
    <name evidence="9" type="primary">rdgB</name>
    <name evidence="9" type="ORF">JWV37_09270</name>
</gene>
<proteinExistence type="inferred from homology"/>
<feature type="binding site" evidence="7">
    <location>
        <begin position="152"/>
        <end position="155"/>
    </location>
    <ligand>
        <name>substrate</name>
    </ligand>
</feature>
<dbReference type="InterPro" id="IPR029001">
    <property type="entry name" value="ITPase-like_fam"/>
</dbReference>
<feature type="binding site" evidence="7">
    <location>
        <begin position="7"/>
        <end position="12"/>
    </location>
    <ligand>
        <name>substrate</name>
    </ligand>
</feature>
<evidence type="ECO:0000256" key="5">
    <source>
        <dbReference type="ARBA" id="ARBA00022842"/>
    </source>
</evidence>
<dbReference type="RefSeq" id="WP_205459516.1">
    <property type="nucleotide sequence ID" value="NZ_JAFHKK010000020.1"/>
</dbReference>
<dbReference type="SUPFAM" id="SSF52972">
    <property type="entry name" value="ITPase-like"/>
    <property type="match status" value="1"/>
</dbReference>
<dbReference type="PANTHER" id="PTHR11067:SF9">
    <property type="entry name" value="INOSINE TRIPHOSPHATE PYROPHOSPHATASE"/>
    <property type="match status" value="1"/>
</dbReference>
<dbReference type="EMBL" id="JAFHKK010000020">
    <property type="protein sequence ID" value="MBN2964968.1"/>
    <property type="molecule type" value="Genomic_DNA"/>
</dbReference>
<evidence type="ECO:0000256" key="3">
    <source>
        <dbReference type="ARBA" id="ARBA00022741"/>
    </source>
</evidence>
<comment type="subunit">
    <text evidence="7">Homodimer.</text>
</comment>
<dbReference type="Proteomes" id="UP000703590">
    <property type="component" value="Unassembled WGS sequence"/>
</dbReference>
<feature type="binding site" evidence="7">
    <location>
        <position position="70"/>
    </location>
    <ligand>
        <name>Mg(2+)</name>
        <dbReference type="ChEBI" id="CHEBI:18420"/>
    </ligand>
</feature>
<accession>A0ABS2WTI2</accession>
<dbReference type="EC" id="3.6.1.66" evidence="7"/>
<feature type="binding site" evidence="7">
    <location>
        <position position="71"/>
    </location>
    <ligand>
        <name>substrate</name>
    </ligand>
</feature>
<reference evidence="9" key="2">
    <citation type="submission" date="2021-02" db="EMBL/GenBank/DDBJ databases">
        <authorList>
            <person name="Merkel A.Y."/>
        </authorList>
    </citation>
    <scope>NUCLEOTIDE SEQUENCE</scope>
    <source>
        <strain evidence="9">T05b</strain>
    </source>
</reference>
<dbReference type="CDD" id="cd00515">
    <property type="entry name" value="HAM1"/>
    <property type="match status" value="1"/>
</dbReference>
<keyword evidence="10" id="KW-1185">Reference proteome</keyword>
<name>A0ABS2WTI2_9BACT</name>
<protein>
    <recommendedName>
        <fullName evidence="7">dITP/XTP pyrophosphatase</fullName>
        <ecNumber evidence="7">3.6.1.66</ecNumber>
    </recommendedName>
    <alternativeName>
        <fullName evidence="7">Non-canonical purine NTP pyrophosphatase</fullName>
    </alternativeName>
    <alternativeName>
        <fullName evidence="7">Non-standard purine NTP pyrophosphatase</fullName>
    </alternativeName>
    <alternativeName>
        <fullName evidence="7">Nucleoside-triphosphate diphosphatase</fullName>
    </alternativeName>
    <alternativeName>
        <fullName evidence="7">Nucleoside-triphosphate pyrophosphatase</fullName>
        <shortName evidence="7">NTPase</shortName>
    </alternativeName>
</protein>
<evidence type="ECO:0000256" key="1">
    <source>
        <dbReference type="ARBA" id="ARBA00008023"/>
    </source>
</evidence>
<comment type="catalytic activity">
    <reaction evidence="7">
        <text>ITP + H2O = IMP + diphosphate + H(+)</text>
        <dbReference type="Rhea" id="RHEA:29399"/>
        <dbReference type="ChEBI" id="CHEBI:15377"/>
        <dbReference type="ChEBI" id="CHEBI:15378"/>
        <dbReference type="ChEBI" id="CHEBI:33019"/>
        <dbReference type="ChEBI" id="CHEBI:58053"/>
        <dbReference type="ChEBI" id="CHEBI:61402"/>
        <dbReference type="EC" id="3.6.1.66"/>
    </reaction>
</comment>
<evidence type="ECO:0000256" key="2">
    <source>
        <dbReference type="ARBA" id="ARBA00022723"/>
    </source>
</evidence>
<evidence type="ECO:0000256" key="4">
    <source>
        <dbReference type="ARBA" id="ARBA00022801"/>
    </source>
</evidence>
<comment type="function">
    <text evidence="7">Pyrophosphatase that catalyzes the hydrolysis of nucleoside triphosphates to their monophosphate derivatives, with a high preference for the non-canonical purine nucleotides XTP (xanthosine triphosphate), dITP (deoxyinosine triphosphate) and ITP. Seems to function as a house-cleaning enzyme that removes non-canonical purine nucleotides from the nucleotide pool, thus preventing their incorporation into DNA/RNA and avoiding chromosomal lesions.</text>
</comment>
<evidence type="ECO:0000313" key="10">
    <source>
        <dbReference type="Proteomes" id="UP000703590"/>
    </source>
</evidence>
<keyword evidence="4 7" id="KW-0378">Hydrolase</keyword>